<gene>
    <name evidence="1" type="ORF">RNJ44_02803</name>
</gene>
<keyword evidence="2" id="KW-1185">Reference proteome</keyword>
<protein>
    <submittedName>
        <fullName evidence="1">Uncharacterized protein</fullName>
    </submittedName>
</protein>
<sequence length="62" mass="7803">MRTGNTERQVAQYLIAIYQIVLQFFDCSVGEHREYRTERENFFFSCSFYNNFFFFFQFRQFH</sequence>
<dbReference type="EMBL" id="JBEVYD010000002">
    <property type="protein sequence ID" value="KAL3235015.1"/>
    <property type="molecule type" value="Genomic_DNA"/>
</dbReference>
<dbReference type="Proteomes" id="UP001623330">
    <property type="component" value="Unassembled WGS sequence"/>
</dbReference>
<comment type="caution">
    <text evidence="1">The sequence shown here is derived from an EMBL/GenBank/DDBJ whole genome shotgun (WGS) entry which is preliminary data.</text>
</comment>
<reference evidence="1 2" key="1">
    <citation type="submission" date="2024-05" db="EMBL/GenBank/DDBJ databases">
        <title>Long read based assembly of the Candida bracarensis genome reveals expanded adhesin content.</title>
        <authorList>
            <person name="Marcet-Houben M."/>
            <person name="Ksiezopolska E."/>
            <person name="Gabaldon T."/>
        </authorList>
    </citation>
    <scope>NUCLEOTIDE SEQUENCE [LARGE SCALE GENOMIC DNA]</scope>
    <source>
        <strain evidence="1 2">CBM6</strain>
    </source>
</reference>
<accession>A0ABR4P0A7</accession>
<evidence type="ECO:0000313" key="2">
    <source>
        <dbReference type="Proteomes" id="UP001623330"/>
    </source>
</evidence>
<organism evidence="1 2">
    <name type="scientific">Nakaseomyces bracarensis</name>
    <dbReference type="NCBI Taxonomy" id="273131"/>
    <lineage>
        <taxon>Eukaryota</taxon>
        <taxon>Fungi</taxon>
        <taxon>Dikarya</taxon>
        <taxon>Ascomycota</taxon>
        <taxon>Saccharomycotina</taxon>
        <taxon>Saccharomycetes</taxon>
        <taxon>Saccharomycetales</taxon>
        <taxon>Saccharomycetaceae</taxon>
        <taxon>Nakaseomyces</taxon>
    </lineage>
</organism>
<evidence type="ECO:0000313" key="1">
    <source>
        <dbReference type="EMBL" id="KAL3235015.1"/>
    </source>
</evidence>
<name>A0ABR4P0A7_9SACH</name>
<proteinExistence type="predicted"/>